<accession>A0A1D1ZAS8</accession>
<dbReference type="Pfam" id="PF04520">
    <property type="entry name" value="Senescence_reg"/>
    <property type="match status" value="1"/>
</dbReference>
<proteinExistence type="inferred from homology"/>
<evidence type="ECO:0000313" key="2">
    <source>
        <dbReference type="EMBL" id="JAT63990.1"/>
    </source>
</evidence>
<comment type="similarity">
    <text evidence="1">Belongs to the senescence regulator S40 family.</text>
</comment>
<protein>
    <submittedName>
        <fullName evidence="2">Thiamine thiazole synthase</fullName>
    </submittedName>
</protein>
<gene>
    <name evidence="2" type="primary">thi2</name>
    <name evidence="2" type="ORF">g.99487</name>
</gene>
<sequence>GGLMAKGQERLLGSLGYTQGHTAGTDLPDLREEDVWASVVAGDGDGSGDEDFYGGASWRDRDLYEDRVGRTRHWLGSKEDRPVGGLSLAFEDANESPPLVLHQCRNVDSSAASRGRRHPHVPSSAPVSVPDWPRILRVDSSESVQGHEVCEGDEGEWVPPHEYLAREHAKSGRSVANSVFEGVGRTLKGRDLRRVRDAVWSQTGFFG</sequence>
<dbReference type="PANTHER" id="PTHR33083">
    <property type="entry name" value="EXPRESSED PROTEIN"/>
    <property type="match status" value="1"/>
</dbReference>
<name>A0A1D1ZAS8_9ARAE</name>
<dbReference type="EMBL" id="GDJX01003946">
    <property type="protein sequence ID" value="JAT63990.1"/>
    <property type="molecule type" value="Transcribed_RNA"/>
</dbReference>
<dbReference type="InterPro" id="IPR007608">
    <property type="entry name" value="Senescence_reg_S40"/>
</dbReference>
<dbReference type="GO" id="GO:0010150">
    <property type="term" value="P:leaf senescence"/>
    <property type="evidence" value="ECO:0007669"/>
    <property type="project" value="UniProtKB-ARBA"/>
</dbReference>
<reference evidence="2" key="1">
    <citation type="submission" date="2015-07" db="EMBL/GenBank/DDBJ databases">
        <title>Transcriptome Assembly of Anthurium amnicola.</title>
        <authorList>
            <person name="Suzuki J."/>
        </authorList>
    </citation>
    <scope>NUCLEOTIDE SEQUENCE</scope>
</reference>
<organism evidence="2">
    <name type="scientific">Anthurium amnicola</name>
    <dbReference type="NCBI Taxonomy" id="1678845"/>
    <lineage>
        <taxon>Eukaryota</taxon>
        <taxon>Viridiplantae</taxon>
        <taxon>Streptophyta</taxon>
        <taxon>Embryophyta</taxon>
        <taxon>Tracheophyta</taxon>
        <taxon>Spermatophyta</taxon>
        <taxon>Magnoliopsida</taxon>
        <taxon>Liliopsida</taxon>
        <taxon>Araceae</taxon>
        <taxon>Pothoideae</taxon>
        <taxon>Potheae</taxon>
        <taxon>Anthurium</taxon>
    </lineage>
</organism>
<dbReference type="AlphaFoldDB" id="A0A1D1ZAS8"/>
<dbReference type="PANTHER" id="PTHR33083:SF93">
    <property type="entry name" value="OS07G0516300 PROTEIN"/>
    <property type="match status" value="1"/>
</dbReference>
<feature type="non-terminal residue" evidence="2">
    <location>
        <position position="1"/>
    </location>
</feature>
<evidence type="ECO:0000256" key="1">
    <source>
        <dbReference type="ARBA" id="ARBA00034773"/>
    </source>
</evidence>